<comment type="caution">
    <text evidence="3">The sequence shown here is derived from an EMBL/GenBank/DDBJ whole genome shotgun (WGS) entry which is preliminary data.</text>
</comment>
<feature type="transmembrane region" description="Helical" evidence="2">
    <location>
        <begin position="577"/>
        <end position="594"/>
    </location>
</feature>
<gene>
    <name evidence="3" type="ORF">SCAR479_04465</name>
</gene>
<keyword evidence="2" id="KW-0472">Membrane</keyword>
<feature type="region of interest" description="Disordered" evidence="1">
    <location>
        <begin position="1"/>
        <end position="34"/>
    </location>
</feature>
<evidence type="ECO:0000256" key="2">
    <source>
        <dbReference type="SAM" id="Phobius"/>
    </source>
</evidence>
<feature type="compositionally biased region" description="Basic and acidic residues" evidence="1">
    <location>
        <begin position="169"/>
        <end position="183"/>
    </location>
</feature>
<accession>A0ABR2XYX8</accession>
<proteinExistence type="predicted"/>
<reference evidence="3 4" key="1">
    <citation type="submission" date="2024-02" db="EMBL/GenBank/DDBJ databases">
        <title>First draft genome assembly of two strains of Seiridium cardinale.</title>
        <authorList>
            <person name="Emiliani G."/>
            <person name="Scali E."/>
        </authorList>
    </citation>
    <scope>NUCLEOTIDE SEQUENCE [LARGE SCALE GENOMIC DNA]</scope>
    <source>
        <strain evidence="3 4">BM-138-000479</strain>
    </source>
</reference>
<feature type="transmembrane region" description="Helical" evidence="2">
    <location>
        <begin position="368"/>
        <end position="387"/>
    </location>
</feature>
<name>A0ABR2XYX8_9PEZI</name>
<evidence type="ECO:0000256" key="1">
    <source>
        <dbReference type="SAM" id="MobiDB-lite"/>
    </source>
</evidence>
<evidence type="ECO:0000313" key="4">
    <source>
        <dbReference type="Proteomes" id="UP001465668"/>
    </source>
</evidence>
<protein>
    <submittedName>
        <fullName evidence="3">Low temperature requirement A</fullName>
    </submittedName>
</protein>
<feature type="transmembrane region" description="Helical" evidence="2">
    <location>
        <begin position="600"/>
        <end position="620"/>
    </location>
</feature>
<evidence type="ECO:0000313" key="3">
    <source>
        <dbReference type="EMBL" id="KAK9778841.1"/>
    </source>
</evidence>
<keyword evidence="4" id="KW-1185">Reference proteome</keyword>
<feature type="compositionally biased region" description="Polar residues" evidence="1">
    <location>
        <begin position="1"/>
        <end position="27"/>
    </location>
</feature>
<organism evidence="3 4">
    <name type="scientific">Seiridium cardinale</name>
    <dbReference type="NCBI Taxonomy" id="138064"/>
    <lineage>
        <taxon>Eukaryota</taxon>
        <taxon>Fungi</taxon>
        <taxon>Dikarya</taxon>
        <taxon>Ascomycota</taxon>
        <taxon>Pezizomycotina</taxon>
        <taxon>Sordariomycetes</taxon>
        <taxon>Xylariomycetidae</taxon>
        <taxon>Amphisphaeriales</taxon>
        <taxon>Sporocadaceae</taxon>
        <taxon>Seiridium</taxon>
    </lineage>
</organism>
<keyword evidence="2" id="KW-1133">Transmembrane helix</keyword>
<dbReference type="InterPro" id="IPR010640">
    <property type="entry name" value="Low_temperature_requirement_A"/>
</dbReference>
<dbReference type="PANTHER" id="PTHR36840:SF1">
    <property type="entry name" value="BLL5714 PROTEIN"/>
    <property type="match status" value="1"/>
</dbReference>
<feature type="region of interest" description="Disordered" evidence="1">
    <location>
        <begin position="156"/>
        <end position="183"/>
    </location>
</feature>
<feature type="transmembrane region" description="Helical" evidence="2">
    <location>
        <begin position="537"/>
        <end position="557"/>
    </location>
</feature>
<dbReference type="EMBL" id="JARVKM010000014">
    <property type="protein sequence ID" value="KAK9778841.1"/>
    <property type="molecule type" value="Genomic_DNA"/>
</dbReference>
<dbReference type="Pfam" id="PF06772">
    <property type="entry name" value="LtrA"/>
    <property type="match status" value="1"/>
</dbReference>
<dbReference type="PANTHER" id="PTHR36840">
    <property type="entry name" value="BLL5714 PROTEIN"/>
    <property type="match status" value="1"/>
</dbReference>
<sequence>MSFSDPPTRHTSTSLTPMAATTGSSNNRRARKPTEFLLPNGRKILVALPEEAARLRDKYAHHADDPSAVQVEVVIHGSEEHHQHLRHLHSHHTAQRDAMRTKHGQDFELWERTRNDLDEVGQQLESLSDRGAAEALSANFERFGYTSVLRTYDDDGKGGGASGMATPKRQSDAESSLSERDWDDARGGRGIKLFQRPVIKQYFHRGLLWRASELTKVMSFELFFDLLYVGILDINGESASEHPDGYGLLRFVITFVMSWKIWSDVQQTISWFETDDILQRAQVLFLVACLLGFTTNMTQTFSEEYDTYVQLVSFYLAARLFQACYFGLTACLLPLIKGIMISHIIAIIIPSALWIASTHVDMPSRLGLIFVALAIDLLGPFVVMLLLRYSRTHDTPLAKRIERLYEFFPAVNIEHKVERTDAFVSLVIGYGVVSLLYQNAGYGINAFLGKAVMGMIQGFIFNWIYFEIDGENIHIHAIRNSVSTACIWQLGHLPFVCAYVLAAAALSKLVVAADAPDTDEHLLTDAYEHRSEHEVALGLRFCYCIGLGTALFCTALISWSHVHKIPSTCHVPKIWRLANRAAVCIIFCCLPAAASLNSLQLIAITMSLMVWVLCFEIWGMKCPDDSFIGKGCNTYSAKCSKRQLEDATKEGGEINIVELGKGEKTAVDLQS</sequence>
<feature type="transmembrane region" description="Helical" evidence="2">
    <location>
        <begin position="422"/>
        <end position="440"/>
    </location>
</feature>
<feature type="transmembrane region" description="Helical" evidence="2">
    <location>
        <begin position="335"/>
        <end position="356"/>
    </location>
</feature>
<dbReference type="Proteomes" id="UP001465668">
    <property type="component" value="Unassembled WGS sequence"/>
</dbReference>
<keyword evidence="2" id="KW-0812">Transmembrane</keyword>